<reference evidence="1" key="1">
    <citation type="journal article" date="2021" name="Environ. Microbiol.">
        <title>Gene family expansions and transcriptome signatures uncover fungal adaptations to wood decay.</title>
        <authorList>
            <person name="Hage H."/>
            <person name="Miyauchi S."/>
            <person name="Viragh M."/>
            <person name="Drula E."/>
            <person name="Min B."/>
            <person name="Chaduli D."/>
            <person name="Navarro D."/>
            <person name="Favel A."/>
            <person name="Norest M."/>
            <person name="Lesage-Meessen L."/>
            <person name="Balint B."/>
            <person name="Merenyi Z."/>
            <person name="de Eugenio L."/>
            <person name="Morin E."/>
            <person name="Martinez A.T."/>
            <person name="Baldrian P."/>
            <person name="Stursova M."/>
            <person name="Martinez M.J."/>
            <person name="Novotny C."/>
            <person name="Magnuson J.K."/>
            <person name="Spatafora J.W."/>
            <person name="Maurice S."/>
            <person name="Pangilinan J."/>
            <person name="Andreopoulos W."/>
            <person name="LaButti K."/>
            <person name="Hundley H."/>
            <person name="Na H."/>
            <person name="Kuo A."/>
            <person name="Barry K."/>
            <person name="Lipzen A."/>
            <person name="Henrissat B."/>
            <person name="Riley R."/>
            <person name="Ahrendt S."/>
            <person name="Nagy L.G."/>
            <person name="Grigoriev I.V."/>
            <person name="Martin F."/>
            <person name="Rosso M.N."/>
        </authorList>
    </citation>
    <scope>NUCLEOTIDE SEQUENCE</scope>
    <source>
        <strain evidence="1">CBS 384.51</strain>
    </source>
</reference>
<dbReference type="Proteomes" id="UP001055072">
    <property type="component" value="Unassembled WGS sequence"/>
</dbReference>
<sequence>MKKTVIKRRKRVSAAPGAPSSPSAQDRMTDQAAAEVLASVGRSHSSQGMRPEEEQEEPEGQPRRKRARKTKAEKEREAAMEVDEEEPPAPSSSRRRGGRAAAGTPSREPAHTWVDGMSLLQQACRLTADLSDDVKIEPARLSAGRPGSSEGRYNSSAPRGNPFGHSHLHPQNPHGGFDLPPLNAALGESASLLREGAPASYVRSGSAATLGVPSRTHSPLAGPGVSSSGPGGAGYVLPPPHNLAHAYPGAYSYPAAHSHHTPPPVPTLIDLERHYAELGEEKRRLEEMLMRTDRMMAGVRRGVDDMRLSHLPPPATRPPSTQPPSHHHQPPSPREHQPTTPGPAVPLKRGERSSSVPRERESVWPVNSPEGTAARD</sequence>
<evidence type="ECO:0000313" key="2">
    <source>
        <dbReference type="Proteomes" id="UP001055072"/>
    </source>
</evidence>
<comment type="caution">
    <text evidence="1">The sequence shown here is derived from an EMBL/GenBank/DDBJ whole genome shotgun (WGS) entry which is preliminary data.</text>
</comment>
<protein>
    <submittedName>
        <fullName evidence="1">Uncharacterized protein</fullName>
    </submittedName>
</protein>
<gene>
    <name evidence="1" type="ORF">BDY19DRAFT_393728</name>
</gene>
<keyword evidence="2" id="KW-1185">Reference proteome</keyword>
<organism evidence="1 2">
    <name type="scientific">Irpex rosettiformis</name>
    <dbReference type="NCBI Taxonomy" id="378272"/>
    <lineage>
        <taxon>Eukaryota</taxon>
        <taxon>Fungi</taxon>
        <taxon>Dikarya</taxon>
        <taxon>Basidiomycota</taxon>
        <taxon>Agaricomycotina</taxon>
        <taxon>Agaricomycetes</taxon>
        <taxon>Polyporales</taxon>
        <taxon>Irpicaceae</taxon>
        <taxon>Irpex</taxon>
    </lineage>
</organism>
<accession>A0ACB8TV13</accession>
<evidence type="ECO:0000313" key="1">
    <source>
        <dbReference type="EMBL" id="KAI0085801.1"/>
    </source>
</evidence>
<dbReference type="EMBL" id="MU274928">
    <property type="protein sequence ID" value="KAI0085801.1"/>
    <property type="molecule type" value="Genomic_DNA"/>
</dbReference>
<proteinExistence type="predicted"/>
<name>A0ACB8TV13_9APHY</name>